<dbReference type="NCBIfam" id="NF033537">
    <property type="entry name" value="lasso_biosyn_B2"/>
    <property type="match status" value="1"/>
</dbReference>
<dbReference type="Pfam" id="PF13471">
    <property type="entry name" value="Transglut_core3"/>
    <property type="match status" value="1"/>
</dbReference>
<dbReference type="EMBL" id="CP024923">
    <property type="protein sequence ID" value="ATY34314.1"/>
    <property type="molecule type" value="Genomic_DNA"/>
</dbReference>
<keyword evidence="4" id="KW-1185">Reference proteome</keyword>
<keyword evidence="1" id="KW-1133">Transmembrane helix</keyword>
<evidence type="ECO:0000313" key="4">
    <source>
        <dbReference type="Proteomes" id="UP000229081"/>
    </source>
</evidence>
<evidence type="ECO:0000256" key="1">
    <source>
        <dbReference type="SAM" id="Phobius"/>
    </source>
</evidence>
<accession>A0A2K8MMK9</accession>
<dbReference type="AlphaFoldDB" id="A0A2K8MMK9"/>
<dbReference type="InterPro" id="IPR053521">
    <property type="entry name" value="McjB-like"/>
</dbReference>
<feature type="transmembrane region" description="Helical" evidence="1">
    <location>
        <begin position="38"/>
        <end position="57"/>
    </location>
</feature>
<organism evidence="3 4">
    <name type="scientific">Sphingomonas psychrotolerans</name>
    <dbReference type="NCBI Taxonomy" id="1327635"/>
    <lineage>
        <taxon>Bacteria</taxon>
        <taxon>Pseudomonadati</taxon>
        <taxon>Pseudomonadota</taxon>
        <taxon>Alphaproteobacteria</taxon>
        <taxon>Sphingomonadales</taxon>
        <taxon>Sphingomonadaceae</taxon>
        <taxon>Sphingomonas</taxon>
    </lineage>
</organism>
<name>A0A2K8MMK9_9SPHN</name>
<feature type="domain" description="Microcin J25-processing protein McjB C-terminal" evidence="2">
    <location>
        <begin position="43"/>
        <end position="155"/>
    </location>
</feature>
<evidence type="ECO:0000259" key="2">
    <source>
        <dbReference type="Pfam" id="PF13471"/>
    </source>
</evidence>
<dbReference type="Proteomes" id="UP000229081">
    <property type="component" value="Chromosome"/>
</dbReference>
<dbReference type="KEGG" id="sphc:CVN68_22065"/>
<gene>
    <name evidence="3" type="ORF">CVN68_22065</name>
</gene>
<protein>
    <recommendedName>
        <fullName evidence="2">Microcin J25-processing protein McjB C-terminal domain-containing protein</fullName>
    </recommendedName>
</protein>
<sequence length="165" mass="17960">MTADKAPPAGWTGGSRVKQGLANARALTWRQWRLLAEASLLLAAAAAAIAFLPFARIGRLAGGRARRTVARTPEVGELRELRWAIEAMARRVPFRSKCFECGLTAQWMLRRRGFAPTLFYGAAMREGGGLEAHVWVRAGGRDVIGCENAADFAAVARFPPEPANR</sequence>
<reference evidence="3 4" key="1">
    <citation type="submission" date="2017-11" db="EMBL/GenBank/DDBJ databases">
        <title>Complete genome sequence of Sphingomonas sp. Strain Cra20, a psychrotolerant potential plant growth promoting rhizobacteria.</title>
        <authorList>
            <person name="Luo Y."/>
        </authorList>
    </citation>
    <scope>NUCLEOTIDE SEQUENCE [LARGE SCALE GENOMIC DNA]</scope>
    <source>
        <strain evidence="3 4">Cra20</strain>
    </source>
</reference>
<keyword evidence="1" id="KW-0472">Membrane</keyword>
<proteinExistence type="predicted"/>
<dbReference type="InterPro" id="IPR032708">
    <property type="entry name" value="McjB_C"/>
</dbReference>
<evidence type="ECO:0000313" key="3">
    <source>
        <dbReference type="EMBL" id="ATY34314.1"/>
    </source>
</evidence>
<keyword evidence="1" id="KW-0812">Transmembrane</keyword>